<dbReference type="Proteomes" id="UP001066276">
    <property type="component" value="Chromosome 2_1"/>
</dbReference>
<comment type="caution">
    <text evidence="2">The sequence shown here is derived from an EMBL/GenBank/DDBJ whole genome shotgun (WGS) entry which is preliminary data.</text>
</comment>
<proteinExistence type="predicted"/>
<organism evidence="2 3">
    <name type="scientific">Pleurodeles waltl</name>
    <name type="common">Iberian ribbed newt</name>
    <dbReference type="NCBI Taxonomy" id="8319"/>
    <lineage>
        <taxon>Eukaryota</taxon>
        <taxon>Metazoa</taxon>
        <taxon>Chordata</taxon>
        <taxon>Craniata</taxon>
        <taxon>Vertebrata</taxon>
        <taxon>Euteleostomi</taxon>
        <taxon>Amphibia</taxon>
        <taxon>Batrachia</taxon>
        <taxon>Caudata</taxon>
        <taxon>Salamandroidea</taxon>
        <taxon>Salamandridae</taxon>
        <taxon>Pleurodelinae</taxon>
        <taxon>Pleurodeles</taxon>
    </lineage>
</organism>
<keyword evidence="3" id="KW-1185">Reference proteome</keyword>
<gene>
    <name evidence="2" type="ORF">NDU88_003117</name>
</gene>
<dbReference type="EMBL" id="JANPWB010000003">
    <property type="protein sequence ID" value="KAJ1199279.1"/>
    <property type="molecule type" value="Genomic_DNA"/>
</dbReference>
<name>A0AAV7VCG7_PLEWA</name>
<feature type="region of interest" description="Disordered" evidence="1">
    <location>
        <begin position="66"/>
        <end position="94"/>
    </location>
</feature>
<evidence type="ECO:0000313" key="2">
    <source>
        <dbReference type="EMBL" id="KAJ1199279.1"/>
    </source>
</evidence>
<protein>
    <submittedName>
        <fullName evidence="2">Uncharacterized protein</fullName>
    </submittedName>
</protein>
<dbReference type="AlphaFoldDB" id="A0AAV7VCG7"/>
<evidence type="ECO:0000256" key="1">
    <source>
        <dbReference type="SAM" id="MobiDB-lite"/>
    </source>
</evidence>
<reference evidence="2" key="1">
    <citation type="journal article" date="2022" name="bioRxiv">
        <title>Sequencing and chromosome-scale assembly of the giantPleurodeles waltlgenome.</title>
        <authorList>
            <person name="Brown T."/>
            <person name="Elewa A."/>
            <person name="Iarovenko S."/>
            <person name="Subramanian E."/>
            <person name="Araus A.J."/>
            <person name="Petzold A."/>
            <person name="Susuki M."/>
            <person name="Suzuki K.-i.T."/>
            <person name="Hayashi T."/>
            <person name="Toyoda A."/>
            <person name="Oliveira C."/>
            <person name="Osipova E."/>
            <person name="Leigh N.D."/>
            <person name="Simon A."/>
            <person name="Yun M.H."/>
        </authorList>
    </citation>
    <scope>NUCLEOTIDE SEQUENCE</scope>
    <source>
        <strain evidence="2">20211129_DDA</strain>
        <tissue evidence="2">Liver</tissue>
    </source>
</reference>
<sequence>MAWLPAPLCSRRSCLDPRAIMLPAPAPLRFSSLAILRAVPPGVLALLLHNWGGEVREAWKPESLRDRMPARGSAEAQAEDWCKQGSVTDGGPRNPARCPSWPTSYFCLGNRILLVRIPS</sequence>
<evidence type="ECO:0000313" key="3">
    <source>
        <dbReference type="Proteomes" id="UP001066276"/>
    </source>
</evidence>
<accession>A0AAV7VCG7</accession>